<gene>
    <name evidence="2" type="ORF">SDC9_164438</name>
</gene>
<accession>A0A645FRK9</accession>
<feature type="compositionally biased region" description="Basic and acidic residues" evidence="1">
    <location>
        <begin position="59"/>
        <end position="70"/>
    </location>
</feature>
<evidence type="ECO:0008006" key="3">
    <source>
        <dbReference type="Google" id="ProtNLM"/>
    </source>
</evidence>
<feature type="compositionally biased region" description="Basic and acidic residues" evidence="1">
    <location>
        <begin position="77"/>
        <end position="86"/>
    </location>
</feature>
<organism evidence="2">
    <name type="scientific">bioreactor metagenome</name>
    <dbReference type="NCBI Taxonomy" id="1076179"/>
    <lineage>
        <taxon>unclassified sequences</taxon>
        <taxon>metagenomes</taxon>
        <taxon>ecological metagenomes</taxon>
    </lineage>
</organism>
<reference evidence="2" key="1">
    <citation type="submission" date="2019-08" db="EMBL/GenBank/DDBJ databases">
        <authorList>
            <person name="Kucharzyk K."/>
            <person name="Murdoch R.W."/>
            <person name="Higgins S."/>
            <person name="Loffler F."/>
        </authorList>
    </citation>
    <scope>NUCLEOTIDE SEQUENCE</scope>
</reference>
<name>A0A645FRK9_9ZZZZ</name>
<evidence type="ECO:0000313" key="2">
    <source>
        <dbReference type="EMBL" id="MPN17088.1"/>
    </source>
</evidence>
<dbReference type="InterPro" id="IPR014991">
    <property type="entry name" value="DUF1840"/>
</dbReference>
<comment type="caution">
    <text evidence="2">The sequence shown here is derived from an EMBL/GenBank/DDBJ whole genome shotgun (WGS) entry which is preliminary data.</text>
</comment>
<feature type="region of interest" description="Disordered" evidence="1">
    <location>
        <begin position="59"/>
        <end position="86"/>
    </location>
</feature>
<evidence type="ECO:0000256" key="1">
    <source>
        <dbReference type="SAM" id="MobiDB-lite"/>
    </source>
</evidence>
<dbReference type="Pfam" id="PF08895">
    <property type="entry name" value="DUF1840"/>
    <property type="match status" value="1"/>
</dbReference>
<protein>
    <recommendedName>
        <fullName evidence="3">DUF1840 domain-containing protein</fullName>
    </recommendedName>
</protein>
<dbReference type="AlphaFoldDB" id="A0A645FRK9"/>
<sequence>MLYKFKSRSTADLIMLEPTARQILQIIGKSPDDQHGIVTVAQIPAAIAALEAAVAAEENLGRTDNQKSSDSDGSNEDDQKVNEGEVIELRQRAVPFIEMLRRSAAENNDVVW</sequence>
<proteinExistence type="predicted"/>
<dbReference type="EMBL" id="VSSQ01064116">
    <property type="protein sequence ID" value="MPN17088.1"/>
    <property type="molecule type" value="Genomic_DNA"/>
</dbReference>